<dbReference type="PANTHER" id="PTHR10127:SF897">
    <property type="entry name" value="ZINC METALLOPROTEINASE NAS-15"/>
    <property type="match status" value="1"/>
</dbReference>
<evidence type="ECO:0000256" key="13">
    <source>
        <dbReference type="RuleBase" id="RU361183"/>
    </source>
</evidence>
<evidence type="ECO:0000259" key="15">
    <source>
        <dbReference type="PROSITE" id="PS51670"/>
    </source>
</evidence>
<feature type="binding site" evidence="12">
    <location>
        <position position="153"/>
    </location>
    <ligand>
        <name>Zn(2+)</name>
        <dbReference type="ChEBI" id="CHEBI:29105"/>
        <note>catalytic</note>
    </ligand>
</feature>
<keyword evidence="17" id="KW-1185">Reference proteome</keyword>
<dbReference type="AlphaFoldDB" id="A0A914DQ74"/>
<keyword evidence="6 12" id="KW-0862">Zinc</keyword>
<dbReference type="InterPro" id="IPR003582">
    <property type="entry name" value="ShKT_dom"/>
</dbReference>
<evidence type="ECO:0000259" key="16">
    <source>
        <dbReference type="PROSITE" id="PS51864"/>
    </source>
</evidence>
<evidence type="ECO:0000256" key="10">
    <source>
        <dbReference type="ARBA" id="ARBA00023180"/>
    </source>
</evidence>
<keyword evidence="7 12" id="KW-0482">Metalloprotease</keyword>
<dbReference type="FunFam" id="3.40.390.10:FF:000015">
    <property type="entry name" value="Meprin A subunit"/>
    <property type="match status" value="1"/>
</dbReference>
<keyword evidence="9 11" id="KW-1015">Disulfide bond</keyword>
<evidence type="ECO:0000313" key="18">
    <source>
        <dbReference type="WBParaSite" id="ACRNAN_scaffold3579.g12186.t1"/>
    </source>
</evidence>
<dbReference type="Gene3D" id="3.40.390.10">
    <property type="entry name" value="Collagenase (Catalytic Domain)"/>
    <property type="match status" value="1"/>
</dbReference>
<accession>A0A914DQ74</accession>
<feature type="domain" description="ShKT" evidence="15">
    <location>
        <begin position="374"/>
        <end position="408"/>
    </location>
</feature>
<dbReference type="Pfam" id="PF01400">
    <property type="entry name" value="Astacin"/>
    <property type="match status" value="1"/>
</dbReference>
<evidence type="ECO:0000256" key="3">
    <source>
        <dbReference type="ARBA" id="ARBA00022723"/>
    </source>
</evidence>
<keyword evidence="4" id="KW-0732">Signal</keyword>
<feature type="disulfide bond" evidence="11">
    <location>
        <begin position="374"/>
        <end position="408"/>
    </location>
</feature>
<dbReference type="GO" id="GO:0008270">
    <property type="term" value="F:zinc ion binding"/>
    <property type="evidence" value="ECO:0007669"/>
    <property type="project" value="UniProtKB-UniRule"/>
</dbReference>
<evidence type="ECO:0000256" key="8">
    <source>
        <dbReference type="ARBA" id="ARBA00023145"/>
    </source>
</evidence>
<evidence type="ECO:0000256" key="12">
    <source>
        <dbReference type="PROSITE-ProRule" id="PRU01211"/>
    </source>
</evidence>
<dbReference type="InterPro" id="IPR006026">
    <property type="entry name" value="Peptidase_Metallo"/>
</dbReference>
<feature type="domain" description="Peptidase M12A" evidence="16">
    <location>
        <begin position="62"/>
        <end position="254"/>
    </location>
</feature>
<sequence length="512" mass="56707">MGSHISDVLQFNGEQLDIWDSDAMYNGDKFEGDIANDLNASTVGMFLRGAPEDGFDNNYFGNAIRNRLQLWPNNKIPYSVSSQYSSYSRSMIASSMEEYNKHTCVQWVPKTNQDSNYVYIYPDRGCYSMVGKTGGRQTLSLGNGCIQKGIIIHEMMHAVGFFHEQSRTDRDDFITIMWNNIQPGMQGQFEKYGQTTIQYLGTDYDFASIMHYGPKAFSRNGLPTIVPKKKATIGQRSGFSKVDAYKINALYGCPTNGKPPPPPVEGGGVTGPTIQTTTAKPGPQPGPPTAKVIIPLVKPTVSTTSKPYPSPPTLPTVKSVVTSTIPPPPSIPECKNTRPDCDQLAQQGWCRRNPHWMKDNCPISCGFCKPPPECEDLRVDCPELVKKRYCILAPKYMKNYCSKSCGFCTVTPVTEVPDTGLVTRGIQSVNTTSTTIQPSVVTRGPLVTFWPTIMPIIERTTQPSTSKTESPPTPFPCRDLKHFCPHWKNAGFCEGLFHSYMKKNCPASCGFC</sequence>
<dbReference type="InterPro" id="IPR024079">
    <property type="entry name" value="MetalloPept_cat_dom_sf"/>
</dbReference>
<dbReference type="PANTHER" id="PTHR10127">
    <property type="entry name" value="DISCOIDIN, CUB, EGF, LAMININ , AND ZINC METALLOPROTEASE DOMAIN CONTAINING"/>
    <property type="match status" value="1"/>
</dbReference>
<dbReference type="SUPFAM" id="SSF55486">
    <property type="entry name" value="Metalloproteases ('zincins'), catalytic domain"/>
    <property type="match status" value="1"/>
</dbReference>
<dbReference type="EC" id="3.4.24.-" evidence="13"/>
<dbReference type="Gene3D" id="1.10.10.1940">
    <property type="match status" value="3"/>
</dbReference>
<evidence type="ECO:0000256" key="7">
    <source>
        <dbReference type="ARBA" id="ARBA00023049"/>
    </source>
</evidence>
<protein>
    <recommendedName>
        <fullName evidence="13">Metalloendopeptidase</fullName>
        <ecNumber evidence="13">3.4.24.-</ecNumber>
    </recommendedName>
</protein>
<organism evidence="17 18">
    <name type="scientific">Acrobeloides nanus</name>
    <dbReference type="NCBI Taxonomy" id="290746"/>
    <lineage>
        <taxon>Eukaryota</taxon>
        <taxon>Metazoa</taxon>
        <taxon>Ecdysozoa</taxon>
        <taxon>Nematoda</taxon>
        <taxon>Chromadorea</taxon>
        <taxon>Rhabditida</taxon>
        <taxon>Tylenchina</taxon>
        <taxon>Cephalobomorpha</taxon>
        <taxon>Cephaloboidea</taxon>
        <taxon>Cephalobidae</taxon>
        <taxon>Acrobeloides</taxon>
    </lineage>
</organism>
<comment type="cofactor">
    <cofactor evidence="12 13">
        <name>Zn(2+)</name>
        <dbReference type="ChEBI" id="CHEBI:29105"/>
    </cofactor>
    <text evidence="12 13">Binds 1 zinc ion per subunit.</text>
</comment>
<keyword evidence="8" id="KW-0865">Zymogen</keyword>
<feature type="disulfide bond" evidence="11">
    <location>
        <begin position="334"/>
        <end position="368"/>
    </location>
</feature>
<feature type="domain" description="ShKT" evidence="15">
    <location>
        <begin position="477"/>
        <end position="512"/>
    </location>
</feature>
<comment type="caution">
    <text evidence="11">Lacks conserved residue(s) required for the propagation of feature annotation.</text>
</comment>
<feature type="binding site" evidence="12">
    <location>
        <position position="157"/>
    </location>
    <ligand>
        <name>Zn(2+)</name>
        <dbReference type="ChEBI" id="CHEBI:29105"/>
        <note>catalytic</note>
    </ligand>
</feature>
<dbReference type="PROSITE" id="PS51670">
    <property type="entry name" value="SHKT"/>
    <property type="match status" value="3"/>
</dbReference>
<dbReference type="PRINTS" id="PR00480">
    <property type="entry name" value="ASTACIN"/>
</dbReference>
<dbReference type="WBParaSite" id="ACRNAN_scaffold3579.g12186.t1">
    <property type="protein sequence ID" value="ACRNAN_scaffold3579.g12186.t1"/>
    <property type="gene ID" value="ACRNAN_scaffold3579.g12186"/>
</dbReference>
<keyword evidence="10" id="KW-0325">Glycoprotein</keyword>
<proteinExistence type="predicted"/>
<dbReference type="Pfam" id="PF01549">
    <property type="entry name" value="ShK"/>
    <property type="match status" value="3"/>
</dbReference>
<evidence type="ECO:0000256" key="5">
    <source>
        <dbReference type="ARBA" id="ARBA00022801"/>
    </source>
</evidence>
<dbReference type="SMART" id="SM00235">
    <property type="entry name" value="ZnMc"/>
    <property type="match status" value="1"/>
</dbReference>
<feature type="region of interest" description="Disordered" evidence="14">
    <location>
        <begin position="256"/>
        <end position="288"/>
    </location>
</feature>
<evidence type="ECO:0000256" key="6">
    <source>
        <dbReference type="ARBA" id="ARBA00022833"/>
    </source>
</evidence>
<dbReference type="Proteomes" id="UP000887540">
    <property type="component" value="Unplaced"/>
</dbReference>
<evidence type="ECO:0000256" key="1">
    <source>
        <dbReference type="ARBA" id="ARBA00002657"/>
    </source>
</evidence>
<dbReference type="GO" id="GO:0004222">
    <property type="term" value="F:metalloendopeptidase activity"/>
    <property type="evidence" value="ECO:0007669"/>
    <property type="project" value="UniProtKB-UniRule"/>
</dbReference>
<dbReference type="GO" id="GO:0006508">
    <property type="term" value="P:proteolysis"/>
    <property type="evidence" value="ECO:0007669"/>
    <property type="project" value="UniProtKB-KW"/>
</dbReference>
<evidence type="ECO:0000256" key="2">
    <source>
        <dbReference type="ARBA" id="ARBA00022670"/>
    </source>
</evidence>
<feature type="active site" evidence="12">
    <location>
        <position position="154"/>
    </location>
</feature>
<evidence type="ECO:0000256" key="11">
    <source>
        <dbReference type="PROSITE-ProRule" id="PRU01005"/>
    </source>
</evidence>
<dbReference type="SMART" id="SM00254">
    <property type="entry name" value="ShKT"/>
    <property type="match status" value="3"/>
</dbReference>
<comment type="function">
    <text evidence="1">Metalloprotease.</text>
</comment>
<name>A0A914DQ74_9BILA</name>
<feature type="domain" description="ShKT" evidence="15">
    <location>
        <begin position="334"/>
        <end position="368"/>
    </location>
</feature>
<keyword evidence="5 12" id="KW-0378">Hydrolase</keyword>
<evidence type="ECO:0000256" key="4">
    <source>
        <dbReference type="ARBA" id="ARBA00022729"/>
    </source>
</evidence>
<feature type="binding site" evidence="12">
    <location>
        <position position="163"/>
    </location>
    <ligand>
        <name>Zn(2+)</name>
        <dbReference type="ChEBI" id="CHEBI:29105"/>
        <note>catalytic</note>
    </ligand>
</feature>
<dbReference type="InterPro" id="IPR001506">
    <property type="entry name" value="Peptidase_M12A"/>
</dbReference>
<keyword evidence="2 12" id="KW-0645">Protease</keyword>
<evidence type="ECO:0000256" key="14">
    <source>
        <dbReference type="SAM" id="MobiDB-lite"/>
    </source>
</evidence>
<reference evidence="18" key="1">
    <citation type="submission" date="2022-11" db="UniProtKB">
        <authorList>
            <consortium name="WormBaseParasite"/>
        </authorList>
    </citation>
    <scope>IDENTIFICATION</scope>
</reference>
<dbReference type="CDD" id="cd04280">
    <property type="entry name" value="ZnMc_astacin_like"/>
    <property type="match status" value="1"/>
</dbReference>
<dbReference type="InterPro" id="IPR034035">
    <property type="entry name" value="Astacin-like_dom"/>
</dbReference>
<keyword evidence="3 12" id="KW-0479">Metal-binding</keyword>
<evidence type="ECO:0000313" key="17">
    <source>
        <dbReference type="Proteomes" id="UP000887540"/>
    </source>
</evidence>
<dbReference type="PROSITE" id="PS51864">
    <property type="entry name" value="ASTACIN"/>
    <property type="match status" value="1"/>
</dbReference>
<evidence type="ECO:0000256" key="9">
    <source>
        <dbReference type="ARBA" id="ARBA00023157"/>
    </source>
</evidence>